<sequence length="270" mass="29877">MKFLSNVVARFRADANSYVFCAVVSTLLGTIFLFFMSQGHHSRLAHIGVGALAGLIGSLLALGRDRYINSLARRSSENRPLEWDVTINSVTVGTISDSDYAAVRYYVFRDNRIWLAQLFAGVKNFWNLTKQTVLALPTALVLGAIALALFAPNEIISICTSMAHASPDELSAAVSGAVWMWMTLLVVGVALRMSFSGRVFNLSLTSQFHEAIALAVRRRLGVAAEGDVWLSRVQDGRDMIFYEDDRWAFARVKSWAICRRGDLASPLHKD</sequence>
<protein>
    <submittedName>
        <fullName evidence="2">Uncharacterized protein</fullName>
    </submittedName>
</protein>
<reference evidence="2" key="1">
    <citation type="submission" date="2023-07" db="EMBL/GenBank/DDBJ databases">
        <title>A collection of bacterial strains from the Burkholderia cepacia Research Laboratory and Repository.</title>
        <authorList>
            <person name="Lipuma J."/>
            <person name="Spilker T."/>
            <person name="Caverly L."/>
        </authorList>
    </citation>
    <scope>NUCLEOTIDE SEQUENCE</scope>
    <source>
        <strain evidence="2">AU44979</strain>
    </source>
</reference>
<organism evidence="2 3">
    <name type="scientific">Burkholderia contaminans</name>
    <dbReference type="NCBI Taxonomy" id="488447"/>
    <lineage>
        <taxon>Bacteria</taxon>
        <taxon>Pseudomonadati</taxon>
        <taxon>Pseudomonadota</taxon>
        <taxon>Betaproteobacteria</taxon>
        <taxon>Burkholderiales</taxon>
        <taxon>Burkholderiaceae</taxon>
        <taxon>Burkholderia</taxon>
        <taxon>Burkholderia cepacia complex</taxon>
    </lineage>
</organism>
<keyword evidence="1" id="KW-1133">Transmembrane helix</keyword>
<feature type="transmembrane region" description="Helical" evidence="1">
    <location>
        <begin position="18"/>
        <end position="38"/>
    </location>
</feature>
<dbReference type="EMBL" id="JAUJQS010000043">
    <property type="protein sequence ID" value="MDN7569959.1"/>
    <property type="molecule type" value="Genomic_DNA"/>
</dbReference>
<feature type="transmembrane region" description="Helical" evidence="1">
    <location>
        <begin position="44"/>
        <end position="63"/>
    </location>
</feature>
<keyword evidence="1" id="KW-0472">Membrane</keyword>
<feature type="transmembrane region" description="Helical" evidence="1">
    <location>
        <begin position="171"/>
        <end position="191"/>
    </location>
</feature>
<proteinExistence type="predicted"/>
<keyword evidence="1" id="KW-0812">Transmembrane</keyword>
<evidence type="ECO:0000256" key="1">
    <source>
        <dbReference type="SAM" id="Phobius"/>
    </source>
</evidence>
<name>A0AAP4R9G2_9BURK</name>
<evidence type="ECO:0000313" key="3">
    <source>
        <dbReference type="Proteomes" id="UP001172109"/>
    </source>
</evidence>
<evidence type="ECO:0000313" key="2">
    <source>
        <dbReference type="EMBL" id="MDN7569959.1"/>
    </source>
</evidence>
<accession>A0AAP4R9G2</accession>
<dbReference type="AlphaFoldDB" id="A0AAP4R9G2"/>
<dbReference type="Proteomes" id="UP001172109">
    <property type="component" value="Unassembled WGS sequence"/>
</dbReference>
<comment type="caution">
    <text evidence="2">The sequence shown here is derived from an EMBL/GenBank/DDBJ whole genome shotgun (WGS) entry which is preliminary data.</text>
</comment>
<dbReference type="RefSeq" id="WP_212159494.1">
    <property type="nucleotide sequence ID" value="NZ_JAUJQS010000043.1"/>
</dbReference>
<gene>
    <name evidence="2" type="ORF">QZM56_36220</name>
</gene>
<feature type="transmembrane region" description="Helical" evidence="1">
    <location>
        <begin position="133"/>
        <end position="151"/>
    </location>
</feature>